<keyword evidence="1" id="KW-0433">Leucine-rich repeat</keyword>
<proteinExistence type="predicted"/>
<dbReference type="Pfam" id="PF14580">
    <property type="entry name" value="LRR_9"/>
    <property type="match status" value="1"/>
</dbReference>
<dbReference type="InterPro" id="IPR001611">
    <property type="entry name" value="Leu-rich_rpt"/>
</dbReference>
<dbReference type="PROSITE" id="PS51450">
    <property type="entry name" value="LRR"/>
    <property type="match status" value="3"/>
</dbReference>
<dbReference type="Gene3D" id="3.80.10.10">
    <property type="entry name" value="Ribonuclease Inhibitor"/>
    <property type="match status" value="1"/>
</dbReference>
<evidence type="ECO:0000256" key="1">
    <source>
        <dbReference type="ARBA" id="ARBA00022614"/>
    </source>
</evidence>
<organism evidence="4">
    <name type="scientific">Spongospora subterranea</name>
    <dbReference type="NCBI Taxonomy" id="70186"/>
    <lineage>
        <taxon>Eukaryota</taxon>
        <taxon>Sar</taxon>
        <taxon>Rhizaria</taxon>
        <taxon>Endomyxa</taxon>
        <taxon>Phytomyxea</taxon>
        <taxon>Plasmodiophorida</taxon>
        <taxon>Plasmodiophoridae</taxon>
        <taxon>Spongospora</taxon>
    </lineage>
</organism>
<evidence type="ECO:0000256" key="3">
    <source>
        <dbReference type="SAM" id="MobiDB-lite"/>
    </source>
</evidence>
<evidence type="ECO:0000256" key="2">
    <source>
        <dbReference type="ARBA" id="ARBA00022737"/>
    </source>
</evidence>
<feature type="region of interest" description="Disordered" evidence="3">
    <location>
        <begin position="155"/>
        <end position="211"/>
    </location>
</feature>
<dbReference type="EMBL" id="HACM01005809">
    <property type="protein sequence ID" value="CRZ06251.1"/>
    <property type="molecule type" value="Transcribed_RNA"/>
</dbReference>
<accession>A0A0H5QXA7</accession>
<evidence type="ECO:0008006" key="5">
    <source>
        <dbReference type="Google" id="ProtNLM"/>
    </source>
</evidence>
<protein>
    <recommendedName>
        <fullName evidence="5">U2A'/phosphoprotein 32 family A C-terminal domain-containing protein</fullName>
    </recommendedName>
</protein>
<reference evidence="4" key="1">
    <citation type="submission" date="2015-04" db="EMBL/GenBank/DDBJ databases">
        <title>The genome sequence of the plant pathogenic Rhizarian Plasmodiophora brassicae reveals insights in its biotrophic life cycle and the origin of chitin synthesis.</title>
        <authorList>
            <person name="Schwelm A."/>
            <person name="Fogelqvist J."/>
            <person name="Knaust A."/>
            <person name="Julke S."/>
            <person name="Lilja T."/>
            <person name="Dhandapani V."/>
            <person name="Bonilla-Rosso G."/>
            <person name="Karlsson M."/>
            <person name="Shevchenko A."/>
            <person name="Choi S.R."/>
            <person name="Kim H.G."/>
            <person name="Park J.Y."/>
            <person name="Lim Y.P."/>
            <person name="Ludwig-Muller J."/>
            <person name="Dixelius C."/>
        </authorList>
    </citation>
    <scope>NUCLEOTIDE SEQUENCE</scope>
    <source>
        <tissue evidence="4">Potato root galls</tissue>
    </source>
</reference>
<sequence>MPIETLSAKFIADLATNYNHLERVDLSHNCIKVIENLSPLTYLKSLDLSNNFISVLGNTGALLCLSELNVAHNLISTVDMSVQDAVNLSYVDARHNRLESLDNLAALSGLHQLQSLHLEGNPICSIRNYRQHVTRLLPQLQVLDGRPILVVERMPSTSLSPERPNITSRPNLSTSNPRAARFSTSPKREVIHHAPQSCEQYSADDREERQEDGNVLENINQDMVHPVNYDGNYSGIRFPTCEGSSLNHVRMKKIDAQRNSLKRQLELRDIQIASFEKLLKMQNLWSLQESEIDILQCWRKKVYELLVRLESQRINIEYSEQEFILTANTNKQQIASLRSQVDILGLTANRHAAENEILVSRKQLAEQNLAVEQNVCKALSNRILRRQERDIFLKSLICEVSQIFHPSRLGISASLDELDGFSQRIQFALSRISIVIGVFRKKAELRKVYNQLPHCRASTNSSLRIAGPRLHCMELEIHRLTQERSMLLQRISEFDRREQESVESTNAGITAQLLNAVAERDSAINTQRDLLEEKALLLKKNNQQTNIIETLKTEIDSMKQTCQSEQTHLINAHGESLTALYDDFKAAVESMSAIYLEKVNECKQLTELQLAGEAKLTILEDQLRKYEQNICSRPTLRCHTGALQMVVDKCLRNQAMQREKYLHYVELSEKIILAQSSKQIRHADAQTDTVECMAIEANGVSVPTSTRLERLASLATSLL</sequence>
<keyword evidence="2" id="KW-0677">Repeat</keyword>
<dbReference type="GO" id="GO:0005737">
    <property type="term" value="C:cytoplasm"/>
    <property type="evidence" value="ECO:0007669"/>
    <property type="project" value="TreeGrafter"/>
</dbReference>
<dbReference type="PANTHER" id="PTHR15454">
    <property type="entry name" value="NISCHARIN RELATED"/>
    <property type="match status" value="1"/>
</dbReference>
<dbReference type="SMART" id="SM00365">
    <property type="entry name" value="LRR_SD22"/>
    <property type="match status" value="4"/>
</dbReference>
<evidence type="ECO:0000313" key="4">
    <source>
        <dbReference type="EMBL" id="CRZ06251.1"/>
    </source>
</evidence>
<dbReference type="InterPro" id="IPR032675">
    <property type="entry name" value="LRR_dom_sf"/>
</dbReference>
<feature type="compositionally biased region" description="Polar residues" evidence="3">
    <location>
        <begin position="155"/>
        <end position="185"/>
    </location>
</feature>
<dbReference type="SUPFAM" id="SSF52058">
    <property type="entry name" value="L domain-like"/>
    <property type="match status" value="1"/>
</dbReference>
<name>A0A0H5QXA7_9EUKA</name>
<dbReference type="PANTHER" id="PTHR15454:SF56">
    <property type="entry name" value="PROTEIN PHOSPHATASE 1 REGULATORY SUBUNIT 7-RELATED"/>
    <property type="match status" value="1"/>
</dbReference>
<dbReference type="AlphaFoldDB" id="A0A0H5QXA7"/>